<evidence type="ECO:0000313" key="2">
    <source>
        <dbReference type="EMBL" id="WSB08290.1"/>
    </source>
</evidence>
<dbReference type="RefSeq" id="WP_326705308.1">
    <property type="nucleotide sequence ID" value="NZ_CP108861.1"/>
</dbReference>
<evidence type="ECO:0000313" key="3">
    <source>
        <dbReference type="Proteomes" id="UP001356428"/>
    </source>
</evidence>
<dbReference type="Pfam" id="PF26231">
    <property type="entry name" value="CgnE_B"/>
    <property type="match status" value="1"/>
</dbReference>
<dbReference type="EMBL" id="CP109083">
    <property type="protein sequence ID" value="WSB08290.1"/>
    <property type="molecule type" value="Genomic_DNA"/>
</dbReference>
<protein>
    <recommendedName>
        <fullName evidence="1">Crocagin biosynthetic protein CgnE/B domain-containing protein</fullName>
    </recommendedName>
</protein>
<keyword evidence="3" id="KW-1185">Reference proteome</keyword>
<feature type="domain" description="Crocagin biosynthetic protein CgnE/B" evidence="1">
    <location>
        <begin position="17"/>
        <end position="319"/>
    </location>
</feature>
<reference evidence="2 3" key="1">
    <citation type="submission" date="2022-10" db="EMBL/GenBank/DDBJ databases">
        <title>The complete genomes of actinobacterial strains from the NBC collection.</title>
        <authorList>
            <person name="Joergensen T.S."/>
            <person name="Alvarez Arevalo M."/>
            <person name="Sterndorff E.B."/>
            <person name="Faurdal D."/>
            <person name="Vuksanovic O."/>
            <person name="Mourched A.-S."/>
            <person name="Charusanti P."/>
            <person name="Shaw S."/>
            <person name="Blin K."/>
            <person name="Weber T."/>
        </authorList>
    </citation>
    <scope>NUCLEOTIDE SEQUENCE [LARGE SCALE GENOMIC DNA]</scope>
    <source>
        <strain evidence="2 3">NBC 01792</strain>
    </source>
</reference>
<proteinExistence type="predicted"/>
<name>A0ABZ1EVX4_9ACTN</name>
<gene>
    <name evidence="2" type="ORF">OG849_14005</name>
</gene>
<sequence>MQGSVEPVGHLRQIFPEGDIVAVTDDASLGSVAARSGLVYVPLEGASALPDGSNVVLFLSRHLISKKIRLLLRPHRVLVVPIASFDGSPEAARYTLRMTMLTNYVKASEMAAYWIDGLRSEAKSLVFGPLTPSAEHADATRLVCSLGPSLTVDAWPRAEIGVGDWVSVGSCCELSITKQPSSGDDVFSMDGTVRAAGVLAARDPRCTEEGAARVRRAERLRAKIADLGPISLTLKKNVLVEARAGDDDFTDDLLDVTNPAHGLQALELGIGTNLALLPKVDWRHNSQLNEGAGAMHIGFGEGITGAHMDFIIPESEHHFLP</sequence>
<dbReference type="InterPro" id="IPR058799">
    <property type="entry name" value="CgnE_B"/>
</dbReference>
<organism evidence="2 3">
    <name type="scientific">Streptomyces cyaneofuscatus</name>
    <dbReference type="NCBI Taxonomy" id="66883"/>
    <lineage>
        <taxon>Bacteria</taxon>
        <taxon>Bacillati</taxon>
        <taxon>Actinomycetota</taxon>
        <taxon>Actinomycetes</taxon>
        <taxon>Kitasatosporales</taxon>
        <taxon>Streptomycetaceae</taxon>
        <taxon>Streptomyces</taxon>
    </lineage>
</organism>
<dbReference type="Proteomes" id="UP001356428">
    <property type="component" value="Chromosome"/>
</dbReference>
<evidence type="ECO:0000259" key="1">
    <source>
        <dbReference type="Pfam" id="PF26231"/>
    </source>
</evidence>
<accession>A0ABZ1EVX4</accession>